<dbReference type="SUPFAM" id="SSF161098">
    <property type="entry name" value="MetI-like"/>
    <property type="match status" value="1"/>
</dbReference>
<reference evidence="9 10" key="1">
    <citation type="submission" date="2019-01" db="EMBL/GenBank/DDBJ databases">
        <title>PMF-metabolizing Aryl O-demethylase.</title>
        <authorList>
            <person name="Kim M."/>
        </authorList>
    </citation>
    <scope>NUCLEOTIDE SEQUENCE [LARGE SCALE GENOMIC DNA]</scope>
    <source>
        <strain evidence="9 10">PMF1</strain>
    </source>
</reference>
<keyword evidence="6 7" id="KW-0472">Membrane</keyword>
<feature type="transmembrane region" description="Helical" evidence="7">
    <location>
        <begin position="260"/>
        <end position="280"/>
    </location>
</feature>
<dbReference type="GO" id="GO:0005886">
    <property type="term" value="C:plasma membrane"/>
    <property type="evidence" value="ECO:0007669"/>
    <property type="project" value="UniProtKB-SubCell"/>
</dbReference>
<dbReference type="RefSeq" id="WP_130180362.1">
    <property type="nucleotide sequence ID" value="NZ_CP035945.1"/>
</dbReference>
<proteinExistence type="inferred from homology"/>
<feature type="transmembrane region" description="Helical" evidence="7">
    <location>
        <begin position="12"/>
        <end position="36"/>
    </location>
</feature>
<organism evidence="9 10">
    <name type="scientific">Blautia producta</name>
    <dbReference type="NCBI Taxonomy" id="33035"/>
    <lineage>
        <taxon>Bacteria</taxon>
        <taxon>Bacillati</taxon>
        <taxon>Bacillota</taxon>
        <taxon>Clostridia</taxon>
        <taxon>Lachnospirales</taxon>
        <taxon>Lachnospiraceae</taxon>
        <taxon>Blautia</taxon>
    </lineage>
</organism>
<evidence type="ECO:0000313" key="9">
    <source>
        <dbReference type="EMBL" id="QBE96006.1"/>
    </source>
</evidence>
<comment type="similarity">
    <text evidence="7">Belongs to the binding-protein-dependent transport system permease family.</text>
</comment>
<dbReference type="CDD" id="cd06261">
    <property type="entry name" value="TM_PBP2"/>
    <property type="match status" value="1"/>
</dbReference>
<feature type="transmembrane region" description="Helical" evidence="7">
    <location>
        <begin position="153"/>
        <end position="175"/>
    </location>
</feature>
<dbReference type="GO" id="GO:0055085">
    <property type="term" value="P:transmembrane transport"/>
    <property type="evidence" value="ECO:0007669"/>
    <property type="project" value="InterPro"/>
</dbReference>
<evidence type="ECO:0000256" key="6">
    <source>
        <dbReference type="ARBA" id="ARBA00023136"/>
    </source>
</evidence>
<protein>
    <submittedName>
        <fullName evidence="9">L-arabinose transport system permease protein AraP</fullName>
    </submittedName>
</protein>
<dbReference type="PANTHER" id="PTHR30193">
    <property type="entry name" value="ABC TRANSPORTER PERMEASE PROTEIN"/>
    <property type="match status" value="1"/>
</dbReference>
<evidence type="ECO:0000256" key="7">
    <source>
        <dbReference type="RuleBase" id="RU363032"/>
    </source>
</evidence>
<keyword evidence="4 7" id="KW-0812">Transmembrane</keyword>
<evidence type="ECO:0000256" key="4">
    <source>
        <dbReference type="ARBA" id="ARBA00022692"/>
    </source>
</evidence>
<feature type="transmembrane region" description="Helical" evidence="7">
    <location>
        <begin position="107"/>
        <end position="128"/>
    </location>
</feature>
<dbReference type="InterPro" id="IPR000515">
    <property type="entry name" value="MetI-like"/>
</dbReference>
<feature type="domain" description="ABC transmembrane type-1" evidence="8">
    <location>
        <begin position="70"/>
        <end position="281"/>
    </location>
</feature>
<dbReference type="InterPro" id="IPR035906">
    <property type="entry name" value="MetI-like_sf"/>
</dbReference>
<dbReference type="Proteomes" id="UP000289794">
    <property type="component" value="Chromosome"/>
</dbReference>
<keyword evidence="3" id="KW-1003">Cell membrane</keyword>
<dbReference type="Gene3D" id="1.10.3720.10">
    <property type="entry name" value="MetI-like"/>
    <property type="match status" value="1"/>
</dbReference>
<gene>
    <name evidence="9" type="primary">araP_7</name>
    <name evidence="9" type="ORF">PMF13cell1_01533</name>
</gene>
<dbReference type="Pfam" id="PF00528">
    <property type="entry name" value="BPD_transp_1"/>
    <property type="match status" value="1"/>
</dbReference>
<name>A0A4P6LVD4_9FIRM</name>
<accession>A0A4P6LVD4</accession>
<dbReference type="AlphaFoldDB" id="A0A4P6LVD4"/>
<dbReference type="KEGG" id="bpro:PMF13cell1_01533"/>
<feature type="transmembrane region" description="Helical" evidence="7">
    <location>
        <begin position="74"/>
        <end position="95"/>
    </location>
</feature>
<evidence type="ECO:0000256" key="3">
    <source>
        <dbReference type="ARBA" id="ARBA00022475"/>
    </source>
</evidence>
<dbReference type="PROSITE" id="PS50928">
    <property type="entry name" value="ABC_TM1"/>
    <property type="match status" value="1"/>
</dbReference>
<dbReference type="InterPro" id="IPR051393">
    <property type="entry name" value="ABC_transporter_permease"/>
</dbReference>
<evidence type="ECO:0000256" key="5">
    <source>
        <dbReference type="ARBA" id="ARBA00022989"/>
    </source>
</evidence>
<evidence type="ECO:0000256" key="2">
    <source>
        <dbReference type="ARBA" id="ARBA00022448"/>
    </source>
</evidence>
<comment type="subcellular location">
    <subcellularLocation>
        <location evidence="1 7">Cell membrane</location>
        <topology evidence="1 7">Multi-pass membrane protein</topology>
    </subcellularLocation>
</comment>
<dbReference type="PANTHER" id="PTHR30193:SF37">
    <property type="entry name" value="INNER MEMBRANE ABC TRANSPORTER PERMEASE PROTEIN YCJO"/>
    <property type="match status" value="1"/>
</dbReference>
<keyword evidence="2 7" id="KW-0813">Transport</keyword>
<evidence type="ECO:0000259" key="8">
    <source>
        <dbReference type="PROSITE" id="PS50928"/>
    </source>
</evidence>
<evidence type="ECO:0000256" key="1">
    <source>
        <dbReference type="ARBA" id="ARBA00004651"/>
    </source>
</evidence>
<sequence>MNKRKWKEYAVSYSFLLPFAVFFIVFTIVPIGYVFYLSLHDGNFLQAQFEWVGLKNFKDVLQTPDFQNAFKNTFIYMLIEVPVSQFLGIFFALLIKKKTRLSHACEVIYFLPMLISMVVASVLISYILSNNGPLNMFFQVLGMKPISWLNGRFSAKMAVMILELWKGGTFFVFVYMSAMRSLPADCLESSRIDGANVVQETIYVVLPLIRNAIILCVTMNTIWQFQIFESVYMLTNGGPLGATQTVIYEIYQYSFKYYRVGFGAAASLVFLLVILLIYGLENLLLGERDKSKRRGKKYEQIQG</sequence>
<evidence type="ECO:0000313" key="10">
    <source>
        <dbReference type="Proteomes" id="UP000289794"/>
    </source>
</evidence>
<keyword evidence="5 7" id="KW-1133">Transmembrane helix</keyword>
<dbReference type="EMBL" id="CP035945">
    <property type="protein sequence ID" value="QBE96006.1"/>
    <property type="molecule type" value="Genomic_DNA"/>
</dbReference>